<evidence type="ECO:0000256" key="4">
    <source>
        <dbReference type="ARBA" id="ARBA00022741"/>
    </source>
</evidence>
<dbReference type="PANTHER" id="PTHR43381">
    <property type="entry name" value="TRANSLATION INITIATION FACTOR IF-2-RELATED"/>
    <property type="match status" value="1"/>
</dbReference>
<dbReference type="NCBIfam" id="TIGR00231">
    <property type="entry name" value="small_GTP"/>
    <property type="match status" value="1"/>
</dbReference>
<name>A0A1G2TVY5_9BACT</name>
<dbReference type="GO" id="GO:0005525">
    <property type="term" value="F:GTP binding"/>
    <property type="evidence" value="ECO:0007669"/>
    <property type="project" value="UniProtKB-KW"/>
</dbReference>
<dbReference type="CDD" id="cd01887">
    <property type="entry name" value="IF2_eIF5B"/>
    <property type="match status" value="1"/>
</dbReference>
<evidence type="ECO:0000256" key="5">
    <source>
        <dbReference type="ARBA" id="ARBA00022917"/>
    </source>
</evidence>
<comment type="similarity">
    <text evidence="1 8">Belongs to the TRAFAC class translation factor GTPase superfamily. Classic translation factor GTPase family. IF-2 subfamily.</text>
</comment>
<dbReference type="InterPro" id="IPR005225">
    <property type="entry name" value="Small_GTP-bd"/>
</dbReference>
<dbReference type="FunFam" id="3.40.50.300:FF:000019">
    <property type="entry name" value="Translation initiation factor IF-2"/>
    <property type="match status" value="1"/>
</dbReference>
<dbReference type="FunFam" id="3.40.50.10050:FF:000001">
    <property type="entry name" value="Translation initiation factor IF-2"/>
    <property type="match status" value="1"/>
</dbReference>
<evidence type="ECO:0000256" key="3">
    <source>
        <dbReference type="ARBA" id="ARBA00022540"/>
    </source>
</evidence>
<dbReference type="SUPFAM" id="SSF52156">
    <property type="entry name" value="Initiation factor IF2/eIF5b, domain 3"/>
    <property type="match status" value="1"/>
</dbReference>
<protein>
    <recommendedName>
        <fullName evidence="2 7">Translation initiation factor IF-2</fullName>
    </recommendedName>
</protein>
<dbReference type="EMBL" id="MHWA01000014">
    <property type="protein sequence ID" value="OHB01466.1"/>
    <property type="molecule type" value="Genomic_DNA"/>
</dbReference>
<dbReference type="GO" id="GO:0003743">
    <property type="term" value="F:translation initiation factor activity"/>
    <property type="evidence" value="ECO:0007669"/>
    <property type="project" value="UniProtKB-UniRule"/>
</dbReference>
<dbReference type="Pfam" id="PF00009">
    <property type="entry name" value="GTP_EFTU"/>
    <property type="match status" value="1"/>
</dbReference>
<evidence type="ECO:0000259" key="9">
    <source>
        <dbReference type="PROSITE" id="PS51722"/>
    </source>
</evidence>
<dbReference type="InterPro" id="IPR000795">
    <property type="entry name" value="T_Tr_GTP-bd_dom"/>
</dbReference>
<evidence type="ECO:0000256" key="7">
    <source>
        <dbReference type="NCBIfam" id="TIGR00487"/>
    </source>
</evidence>
<dbReference type="InterPro" id="IPR036925">
    <property type="entry name" value="TIF_IF2_dom3_sf"/>
</dbReference>
<keyword evidence="6" id="KW-0342">GTP-binding</keyword>
<dbReference type="GO" id="GO:0005737">
    <property type="term" value="C:cytoplasm"/>
    <property type="evidence" value="ECO:0007669"/>
    <property type="project" value="UniProtKB-UniRule"/>
</dbReference>
<dbReference type="InterPro" id="IPR023115">
    <property type="entry name" value="TIF_IF2_dom3"/>
</dbReference>
<keyword evidence="4" id="KW-0547">Nucleotide-binding</keyword>
<keyword evidence="3 8" id="KW-0396">Initiation factor</keyword>
<dbReference type="NCBIfam" id="TIGR00487">
    <property type="entry name" value="IF-2"/>
    <property type="match status" value="1"/>
</dbReference>
<evidence type="ECO:0000256" key="2">
    <source>
        <dbReference type="ARBA" id="ARBA00020675"/>
    </source>
</evidence>
<dbReference type="InterPro" id="IPR053905">
    <property type="entry name" value="EF-G-like_DII"/>
</dbReference>
<dbReference type="PROSITE" id="PS51722">
    <property type="entry name" value="G_TR_2"/>
    <property type="match status" value="1"/>
</dbReference>
<reference evidence="10 11" key="1">
    <citation type="journal article" date="2016" name="Nat. Commun.">
        <title>Thousands of microbial genomes shed light on interconnected biogeochemical processes in an aquifer system.</title>
        <authorList>
            <person name="Anantharaman K."/>
            <person name="Brown C.T."/>
            <person name="Hug L.A."/>
            <person name="Sharon I."/>
            <person name="Castelle C.J."/>
            <person name="Probst A.J."/>
            <person name="Thomas B.C."/>
            <person name="Singh A."/>
            <person name="Wilkins M.J."/>
            <person name="Karaoz U."/>
            <person name="Brodie E.L."/>
            <person name="Williams K.H."/>
            <person name="Hubbard S.S."/>
            <person name="Banfield J.F."/>
        </authorList>
    </citation>
    <scope>NUCLEOTIDE SEQUENCE [LARGE SCALE GENOMIC DNA]</scope>
</reference>
<accession>A0A1G2TVY5</accession>
<keyword evidence="5 8" id="KW-0648">Protein biosynthesis</keyword>
<evidence type="ECO:0000256" key="8">
    <source>
        <dbReference type="RuleBase" id="RU000644"/>
    </source>
</evidence>
<dbReference type="InterPro" id="IPR009000">
    <property type="entry name" value="Transl_B-barrel_sf"/>
</dbReference>
<dbReference type="Pfam" id="PF11987">
    <property type="entry name" value="IF-2"/>
    <property type="match status" value="1"/>
</dbReference>
<evidence type="ECO:0000313" key="10">
    <source>
        <dbReference type="EMBL" id="OHB01466.1"/>
    </source>
</evidence>
<gene>
    <name evidence="10" type="ORF">A3A90_01300</name>
</gene>
<dbReference type="GO" id="GO:0003924">
    <property type="term" value="F:GTPase activity"/>
    <property type="evidence" value="ECO:0007669"/>
    <property type="project" value="InterPro"/>
</dbReference>
<dbReference type="Gene3D" id="3.40.50.10050">
    <property type="entry name" value="Translation initiation factor IF- 2, domain 3"/>
    <property type="match status" value="1"/>
</dbReference>
<organism evidence="10 11">
    <name type="scientific">Candidatus Zambryskibacteria bacterium RIFCSPLOWO2_01_FULL_35_19</name>
    <dbReference type="NCBI Taxonomy" id="1802757"/>
    <lineage>
        <taxon>Bacteria</taxon>
        <taxon>Candidatus Zambryskiibacteriota</taxon>
    </lineage>
</organism>
<dbReference type="PANTHER" id="PTHR43381:SF4">
    <property type="entry name" value="EUKARYOTIC TRANSLATION INITIATION FACTOR 5B"/>
    <property type="match status" value="1"/>
</dbReference>
<dbReference type="InterPro" id="IPR000178">
    <property type="entry name" value="TF_IF2_bacterial-like"/>
</dbReference>
<dbReference type="Gene3D" id="3.40.50.300">
    <property type="entry name" value="P-loop containing nucleotide triphosphate hydrolases"/>
    <property type="match status" value="1"/>
</dbReference>
<evidence type="ECO:0000256" key="1">
    <source>
        <dbReference type="ARBA" id="ARBA00007733"/>
    </source>
</evidence>
<sequence length="501" mass="55516">MEEKNKTEKIKTIPREPVVSVMGHIDHGKSTLLDYIRKKNTTEKEAGGITQHVSAYEVEKEIGGQKRKITFIDTPGHEAFCSIRERSTDVADIAILVVSAEDGVKLQTIEALNCIKKDNIPFIVAINKIDRPSADIEKIKTDLAENEILVEGWGGTIPVVAISAKTGEGVPELLEMILLQSDIEELKGDPTALAEGFVIESDLNPREGISATLIIKNGSLKMGQFIASYGSYVPIRTIEDYKGEKIKEATFSSPVRIVGWSGELKVGNRFKTFLKKEEAIKFASENQNSLETKKVQNFSNGETFGVVIKTDTFGSLDAVEHELQKLSNEKISVKIISKGIGTITEKDLKTANIKNSLVLGFNVKVDKNAEILALRDNIKIKTYKIIYELVDYVKNEVIEATPTENVEIVTGSIKLLRIFNKNKNKQVVGGRVNEGEIKIGATVKIFRRESLLGEGKIKELQTQKIKIDLVQEGQEFGMMVESKIELAEGDILKTTSIIKQK</sequence>
<comment type="function">
    <text evidence="8">One of the essential components for the initiation of protein synthesis. Protects formylmethionyl-tRNA from spontaneous hydrolysis and promotes its binding to the 30S ribosomal subunits. Also involved in the hydrolysis of GTP during the formation of the 70S ribosomal complex.</text>
</comment>
<dbReference type="PRINTS" id="PR00315">
    <property type="entry name" value="ELONGATNFCT"/>
</dbReference>
<evidence type="ECO:0000256" key="6">
    <source>
        <dbReference type="ARBA" id="ARBA00023134"/>
    </source>
</evidence>
<dbReference type="Pfam" id="PF22042">
    <property type="entry name" value="EF-G_D2"/>
    <property type="match status" value="1"/>
</dbReference>
<evidence type="ECO:0000313" key="11">
    <source>
        <dbReference type="Proteomes" id="UP000178404"/>
    </source>
</evidence>
<comment type="caution">
    <text evidence="10">The sequence shown here is derived from an EMBL/GenBank/DDBJ whole genome shotgun (WGS) entry which is preliminary data.</text>
</comment>
<dbReference type="AlphaFoldDB" id="A0A1G2TVY5"/>
<dbReference type="InterPro" id="IPR027417">
    <property type="entry name" value="P-loop_NTPase"/>
</dbReference>
<dbReference type="SUPFAM" id="SSF52540">
    <property type="entry name" value="P-loop containing nucleoside triphosphate hydrolases"/>
    <property type="match status" value="1"/>
</dbReference>
<dbReference type="SUPFAM" id="SSF50447">
    <property type="entry name" value="Translation proteins"/>
    <property type="match status" value="2"/>
</dbReference>
<dbReference type="Proteomes" id="UP000178404">
    <property type="component" value="Unassembled WGS sequence"/>
</dbReference>
<proteinExistence type="inferred from homology"/>
<dbReference type="InterPro" id="IPR015760">
    <property type="entry name" value="TIF_IF2"/>
</dbReference>
<feature type="domain" description="Tr-type G" evidence="9">
    <location>
        <begin position="14"/>
        <end position="187"/>
    </location>
</feature>
<dbReference type="Gene3D" id="2.40.30.10">
    <property type="entry name" value="Translation factors"/>
    <property type="match status" value="2"/>
</dbReference>